<feature type="domain" description="CUE" evidence="3">
    <location>
        <begin position="166"/>
        <end position="207"/>
    </location>
</feature>
<name>A0A9W8A133_9FUNG</name>
<evidence type="ECO:0000313" key="5">
    <source>
        <dbReference type="Proteomes" id="UP001150569"/>
    </source>
</evidence>
<dbReference type="InterPro" id="IPR003892">
    <property type="entry name" value="CUE"/>
</dbReference>
<dbReference type="SUPFAM" id="SSF46934">
    <property type="entry name" value="UBA-like"/>
    <property type="match status" value="1"/>
</dbReference>
<feature type="non-terminal residue" evidence="4">
    <location>
        <position position="1"/>
    </location>
</feature>
<dbReference type="PROSITE" id="PS51140">
    <property type="entry name" value="CUE"/>
    <property type="match status" value="1"/>
</dbReference>
<dbReference type="Pfam" id="PF02845">
    <property type="entry name" value="CUE"/>
    <property type="match status" value="1"/>
</dbReference>
<evidence type="ECO:0000313" key="4">
    <source>
        <dbReference type="EMBL" id="KAJ1918633.1"/>
    </source>
</evidence>
<evidence type="ECO:0000259" key="3">
    <source>
        <dbReference type="PROSITE" id="PS51140"/>
    </source>
</evidence>
<evidence type="ECO:0000256" key="1">
    <source>
        <dbReference type="SAM" id="Phobius"/>
    </source>
</evidence>
<dbReference type="InterPro" id="IPR015940">
    <property type="entry name" value="UBA"/>
</dbReference>
<dbReference type="PROSITE" id="PS50030">
    <property type="entry name" value="UBA"/>
    <property type="match status" value="1"/>
</dbReference>
<dbReference type="AlphaFoldDB" id="A0A9W8A133"/>
<keyword evidence="1" id="KW-1133">Transmembrane helix</keyword>
<feature type="transmembrane region" description="Helical" evidence="1">
    <location>
        <begin position="51"/>
        <end position="83"/>
    </location>
</feature>
<gene>
    <name evidence="4" type="ORF">IWQ60_007441</name>
</gene>
<evidence type="ECO:0000259" key="2">
    <source>
        <dbReference type="PROSITE" id="PS50030"/>
    </source>
</evidence>
<keyword evidence="5" id="KW-1185">Reference proteome</keyword>
<keyword evidence="1" id="KW-0472">Membrane</keyword>
<comment type="caution">
    <text evidence="4">The sequence shown here is derived from an EMBL/GenBank/DDBJ whole genome shotgun (WGS) entry which is preliminary data.</text>
</comment>
<sequence length="207" mass="22472">LGFLVSGNSLGLNYLPAGPYGLVFAALYQFYKQIPATYKFRVLGITLSDKAYVYFLALQLAVLQYPLSLVPATCGLLAGVLYASDLGGIKKWRFPKVLQSFAQRTLLPLLATAPSRGTAATMEQVYGPSIHNQNLSLSSILNEPGQATTMGRTYMETMAEGIPQTLREEEIVALMTMFPDVDRQMVVTALQSANNDVNAAAAALLER</sequence>
<organism evidence="4 5">
    <name type="scientific">Tieghemiomyces parasiticus</name>
    <dbReference type="NCBI Taxonomy" id="78921"/>
    <lineage>
        <taxon>Eukaryota</taxon>
        <taxon>Fungi</taxon>
        <taxon>Fungi incertae sedis</taxon>
        <taxon>Zoopagomycota</taxon>
        <taxon>Kickxellomycotina</taxon>
        <taxon>Dimargaritomycetes</taxon>
        <taxon>Dimargaritales</taxon>
        <taxon>Dimargaritaceae</taxon>
        <taxon>Tieghemiomyces</taxon>
    </lineage>
</organism>
<accession>A0A9W8A133</accession>
<dbReference type="EMBL" id="JANBPT010000497">
    <property type="protein sequence ID" value="KAJ1918633.1"/>
    <property type="molecule type" value="Genomic_DNA"/>
</dbReference>
<evidence type="ECO:0008006" key="6">
    <source>
        <dbReference type="Google" id="ProtNLM"/>
    </source>
</evidence>
<dbReference type="GO" id="GO:0043130">
    <property type="term" value="F:ubiquitin binding"/>
    <property type="evidence" value="ECO:0007669"/>
    <property type="project" value="InterPro"/>
</dbReference>
<feature type="transmembrane region" description="Helical" evidence="1">
    <location>
        <begin position="12"/>
        <end position="31"/>
    </location>
</feature>
<dbReference type="SMART" id="SM00165">
    <property type="entry name" value="UBA"/>
    <property type="match status" value="1"/>
</dbReference>
<keyword evidence="1" id="KW-0812">Transmembrane</keyword>
<dbReference type="InterPro" id="IPR009060">
    <property type="entry name" value="UBA-like_sf"/>
</dbReference>
<dbReference type="Proteomes" id="UP001150569">
    <property type="component" value="Unassembled WGS sequence"/>
</dbReference>
<proteinExistence type="predicted"/>
<reference evidence="4" key="1">
    <citation type="submission" date="2022-07" db="EMBL/GenBank/DDBJ databases">
        <title>Phylogenomic reconstructions and comparative analyses of Kickxellomycotina fungi.</title>
        <authorList>
            <person name="Reynolds N.K."/>
            <person name="Stajich J.E."/>
            <person name="Barry K."/>
            <person name="Grigoriev I.V."/>
            <person name="Crous P."/>
            <person name="Smith M.E."/>
        </authorList>
    </citation>
    <scope>NUCLEOTIDE SEQUENCE</scope>
    <source>
        <strain evidence="4">RSA 861</strain>
    </source>
</reference>
<dbReference type="Gene3D" id="1.10.8.10">
    <property type="entry name" value="DNA helicase RuvA subunit, C-terminal domain"/>
    <property type="match status" value="1"/>
</dbReference>
<dbReference type="OrthoDB" id="272778at2759"/>
<protein>
    <recommendedName>
        <fullName evidence="6">CUE domain-containing protein</fullName>
    </recommendedName>
</protein>
<feature type="domain" description="UBA" evidence="2">
    <location>
        <begin position="165"/>
        <end position="207"/>
    </location>
</feature>